<dbReference type="SMR" id="A0A140AYP0"/>
<name>A0A140AYP0_LEGPN</name>
<proteinExistence type="evidence at protein level"/>
<dbReference type="EMBL" id="KT271770">
    <property type="protein sequence ID" value="ALK43937.1"/>
    <property type="molecule type" value="Genomic_DNA"/>
</dbReference>
<dbReference type="Gene3D" id="6.10.140.2190">
    <property type="match status" value="1"/>
</dbReference>
<keyword evidence="1" id="KW-0614">Plasmid</keyword>
<accession>A0A140AYP0</accession>
<dbReference type="PDB" id="9EFK">
    <property type="method" value="EM"/>
    <property type="resolution" value="1.90 A"/>
    <property type="chains" value="AE/AF/AG/AN/AO/AP/AW/AX/AY/BF/BG/BH/BO/BP/BQ/BX/BY/BZ=1-658"/>
</dbReference>
<reference evidence="1" key="1">
    <citation type="journal article" date="2016" name="Cell. Microbiol.">
        <title>Active and Adaptive Legionella CRISPR-Cas reveals a recurrent challenge to the pathogen.</title>
        <authorList>
            <person name="Rao C."/>
            <person name="Guyard C."/>
            <person name="Pelaz C."/>
            <person name="Wasserscheid J."/>
            <person name="Bondy-Denomy J."/>
            <person name="Dewar K."/>
            <person name="Ensminger A.W."/>
        </authorList>
    </citation>
    <scope>NUCLEOTIDE SEQUENCE</scope>
    <source>
        <strain evidence="1">Murcia-2001 4983</strain>
        <plasmid evidence="1">Mobile Element-1</plasmid>
    </source>
</reference>
<keyword evidence="2" id="KW-0002">3D-structure</keyword>
<sequence length="658" mass="68789">MSNIKINDVFQRIQYAASAGQTQFTIPFPFFDNEYVLVWQNGVQLVMGGAPGQYGISGAGSPSGGLITLVTPAALNDIITIQGDMPIDRTSIYSATISNLTGSDLNGDFNREVVMMKQIQTTQALLQLQYAPWLEVSQDPDVTKDRYLPLLGSGQVWRMNDSGTGIEAYTIDETPAPSSSPFIIYQADATLSNAQNLGALTSGILKQTVGGGSSTLSIAQNAVDYWAPGDELTRSQAPVSPDDVVNKAYADSIASGFTFINPVNAASTANFNSTYNNGSSGVGATLTATSNGAFSLDGQAGVLNKSYLMKDQTNTFENGIYILTQVGDGSTPAILTRATYFDQPSEIQPGDLVPVLAGTVNNGTLWLQTDTVSAVGTDPITFIAFLPAFSNIVTISGNQTITGDKTFTGTTTLDNFIFVGSNIQHLGDTGNQIIFGTATQINTINNNTISDLSSSGLRLGAANARVSTILDEDDMASDSATALATQQSIKAYVDNFRAAGAILQTVSTNMTNTFSASLAAGSGFSDVTGFNVSITPSATANKVFIKVDMLLASDTVDIVVVVRLKRNGTPIDIGNAAGSRIQITTGSTNAKALDGLQAVSFSFLDSPATTSAITYQVDIGQRTSGSAVGIVVNRSGADVDSSSYTRGASTITAQEIKG</sequence>
<dbReference type="AlphaFoldDB" id="A0A140AYP0"/>
<organism evidence="1">
    <name type="scientific">Legionella pneumophila</name>
    <dbReference type="NCBI Taxonomy" id="446"/>
    <lineage>
        <taxon>Bacteria</taxon>
        <taxon>Pseudomonadati</taxon>
        <taxon>Pseudomonadota</taxon>
        <taxon>Gammaproteobacteria</taxon>
        <taxon>Legionellales</taxon>
        <taxon>Legionellaceae</taxon>
        <taxon>Legionella</taxon>
    </lineage>
</organism>
<protein>
    <submittedName>
        <fullName evidence="1">Uncharacterized protein</fullName>
    </submittedName>
</protein>
<dbReference type="EMDB" id="EMD-47975"/>
<evidence type="ECO:0007829" key="2">
    <source>
        <dbReference type="PDB" id="9EFK"/>
    </source>
</evidence>
<geneLocation type="plasmid" evidence="1">
    <name>Mobile Element-1</name>
</geneLocation>
<evidence type="ECO:0000313" key="1">
    <source>
        <dbReference type="EMBL" id="ALK43937.1"/>
    </source>
</evidence>
<reference evidence="2" key="2">
    <citation type="submission" date="2024-11" db="PDB data bank">
        <title>Phage resistance as an unexpected environmental determinant of the accidental virulence of Legionella pneumophila against the human host.</title>
        <authorList>
            <person name="Nicholson B."/>
            <person name="Sante J.F."/>
            <person name="Chaney E.H."/>
            <person name="Deme J.C."/>
            <person name="Deecker S.R."/>
            <person name="Sztanko K."/>
            <person name="Davidson A.R."/>
            <person name="Lea S.M."/>
            <person name="Ensminger A.W."/>
        </authorList>
    </citation>
    <scope>STRUCTURE BY ELECTRON MICROSCOPY (1.90 ANGSTROMS)</scope>
</reference>
<dbReference type="RefSeq" id="WP_061515192.1">
    <property type="nucleotide sequence ID" value="NZ_KQ973600.1"/>
</dbReference>